<evidence type="ECO:0000256" key="1">
    <source>
        <dbReference type="SAM" id="MobiDB-lite"/>
    </source>
</evidence>
<keyword evidence="2" id="KW-0732">Signal</keyword>
<protein>
    <submittedName>
        <fullName evidence="4">Uncharacterized protein LOC118405054</fullName>
    </submittedName>
</protein>
<reference evidence="4" key="2">
    <citation type="submission" date="2025-08" db="UniProtKB">
        <authorList>
            <consortium name="RefSeq"/>
        </authorList>
    </citation>
    <scope>IDENTIFICATION</scope>
    <source>
        <strain evidence="4">S238N-H82</strain>
        <tissue evidence="4">Testes</tissue>
    </source>
</reference>
<feature type="signal peptide" evidence="2">
    <location>
        <begin position="1"/>
        <end position="19"/>
    </location>
</feature>
<dbReference type="Proteomes" id="UP000001554">
    <property type="component" value="Chromosome 17"/>
</dbReference>
<dbReference type="KEGG" id="bfo:118405054"/>
<reference evidence="3" key="1">
    <citation type="journal article" date="2020" name="Nat. Ecol. Evol.">
        <title>Deeply conserved synteny resolves early events in vertebrate evolution.</title>
        <authorList>
            <person name="Simakov O."/>
            <person name="Marletaz F."/>
            <person name="Yue J.X."/>
            <person name="O'Connell B."/>
            <person name="Jenkins J."/>
            <person name="Brandt A."/>
            <person name="Calef R."/>
            <person name="Tung C.H."/>
            <person name="Huang T.K."/>
            <person name="Schmutz J."/>
            <person name="Satoh N."/>
            <person name="Yu J.K."/>
            <person name="Putnam N.H."/>
            <person name="Green R.E."/>
            <person name="Rokhsar D.S."/>
        </authorList>
    </citation>
    <scope>NUCLEOTIDE SEQUENCE [LARGE SCALE GENOMIC DNA]</scope>
    <source>
        <strain evidence="3">S238N-H82</strain>
    </source>
</reference>
<name>A0A9J7HJ17_BRAFL</name>
<dbReference type="OMA" id="QTCPWAD"/>
<gene>
    <name evidence="4" type="primary">LOC118405054</name>
</gene>
<sequence length="180" mass="19500">MVIILVVTALLCFWKRRESRDNRTQTLQANGSFHLVPSRPTDDVMVPGSDRGNLDGEEFEPQPPPYSRVNPDPRFPTTQTCPWADGACHLPLVTHYQSPGTTLTLNEETNNGTIPSAAASVPSVTEGTRPKVTGDGPTPRSVEDSSIPDKPGSLRSHPELHVPRPLPANLTISDMISEGS</sequence>
<evidence type="ECO:0000256" key="2">
    <source>
        <dbReference type="SAM" id="SignalP"/>
    </source>
</evidence>
<keyword evidence="3" id="KW-1185">Reference proteome</keyword>
<dbReference type="RefSeq" id="XP_035660348.1">
    <property type="nucleotide sequence ID" value="XM_035804455.1"/>
</dbReference>
<feature type="chain" id="PRO_5039891994" evidence="2">
    <location>
        <begin position="20"/>
        <end position="180"/>
    </location>
</feature>
<proteinExistence type="predicted"/>
<evidence type="ECO:0000313" key="3">
    <source>
        <dbReference type="Proteomes" id="UP000001554"/>
    </source>
</evidence>
<evidence type="ECO:0000313" key="4">
    <source>
        <dbReference type="RefSeq" id="XP_035660348.1"/>
    </source>
</evidence>
<feature type="region of interest" description="Disordered" evidence="1">
    <location>
        <begin position="50"/>
        <end position="72"/>
    </location>
</feature>
<dbReference type="AlphaFoldDB" id="A0A9J7HJ17"/>
<feature type="region of interest" description="Disordered" evidence="1">
    <location>
        <begin position="109"/>
        <end position="180"/>
    </location>
</feature>
<organism evidence="3 4">
    <name type="scientific">Branchiostoma floridae</name>
    <name type="common">Florida lancelet</name>
    <name type="synonym">Amphioxus</name>
    <dbReference type="NCBI Taxonomy" id="7739"/>
    <lineage>
        <taxon>Eukaryota</taxon>
        <taxon>Metazoa</taxon>
        <taxon>Chordata</taxon>
        <taxon>Cephalochordata</taxon>
        <taxon>Leptocardii</taxon>
        <taxon>Amphioxiformes</taxon>
        <taxon>Branchiostomatidae</taxon>
        <taxon>Branchiostoma</taxon>
    </lineage>
</organism>
<accession>A0A9J7HJ17</accession>
<feature type="compositionally biased region" description="Polar residues" evidence="1">
    <location>
        <begin position="170"/>
        <end position="180"/>
    </location>
</feature>
<dbReference type="GeneID" id="118405054"/>